<evidence type="ECO:0000313" key="1">
    <source>
        <dbReference type="EMBL" id="MPN32771.1"/>
    </source>
</evidence>
<protein>
    <submittedName>
        <fullName evidence="1">Uncharacterized protein</fullName>
    </submittedName>
</protein>
<gene>
    <name evidence="1" type="ORF">SDC9_180251</name>
</gene>
<accession>A0A645H163</accession>
<dbReference type="AlphaFoldDB" id="A0A645H163"/>
<reference evidence="1" key="1">
    <citation type="submission" date="2019-08" db="EMBL/GenBank/DDBJ databases">
        <authorList>
            <person name="Kucharzyk K."/>
            <person name="Murdoch R.W."/>
            <person name="Higgins S."/>
            <person name="Loffler F."/>
        </authorList>
    </citation>
    <scope>NUCLEOTIDE SEQUENCE</scope>
</reference>
<dbReference type="EMBL" id="VSSQ01084960">
    <property type="protein sequence ID" value="MPN32771.1"/>
    <property type="molecule type" value="Genomic_DNA"/>
</dbReference>
<organism evidence="1">
    <name type="scientific">bioreactor metagenome</name>
    <dbReference type="NCBI Taxonomy" id="1076179"/>
    <lineage>
        <taxon>unclassified sequences</taxon>
        <taxon>metagenomes</taxon>
        <taxon>ecological metagenomes</taxon>
    </lineage>
</organism>
<proteinExistence type="predicted"/>
<sequence length="72" mass="7552">MHAIDEHAGVLSHLAQPAGDHGSAHAVAIKKHQPCTAHADELVACLHQLTTRCVLGARQAAGGEFLRCTHIA</sequence>
<comment type="caution">
    <text evidence="1">The sequence shown here is derived from an EMBL/GenBank/DDBJ whole genome shotgun (WGS) entry which is preliminary data.</text>
</comment>
<name>A0A645H163_9ZZZZ</name>